<dbReference type="Proteomes" id="UP000196803">
    <property type="component" value="Unassembled WGS sequence"/>
</dbReference>
<dbReference type="EMBL" id="FXXC01000001">
    <property type="protein sequence ID" value="SMR91155.1"/>
    <property type="molecule type" value="Genomic_DNA"/>
</dbReference>
<dbReference type="Pfam" id="PF02195">
    <property type="entry name" value="ParB_N"/>
    <property type="match status" value="1"/>
</dbReference>
<evidence type="ECO:0000313" key="7">
    <source>
        <dbReference type="Proteomes" id="UP000196803"/>
    </source>
</evidence>
<dbReference type="SMART" id="SM00470">
    <property type="entry name" value="ParB"/>
    <property type="match status" value="1"/>
</dbReference>
<comment type="similarity">
    <text evidence="1">Belongs to the ParB family.</text>
</comment>
<dbReference type="Pfam" id="PF17762">
    <property type="entry name" value="HTH_ParB"/>
    <property type="match status" value="1"/>
</dbReference>
<feature type="coiled-coil region" evidence="4">
    <location>
        <begin position="203"/>
        <end position="230"/>
    </location>
</feature>
<comment type="caution">
    <text evidence="6">The sequence shown here is derived from an EMBL/GenBank/DDBJ whole genome shotgun (WGS) entry which is preliminary data.</text>
</comment>
<dbReference type="InterPro" id="IPR004437">
    <property type="entry name" value="ParB/RepB/Spo0J"/>
</dbReference>
<organism evidence="6 7">
    <name type="scientific">Caldicellulosiruptor bescii</name>
    <name type="common">Anaerocellum thermophilum</name>
    <dbReference type="NCBI Taxonomy" id="31899"/>
    <lineage>
        <taxon>Bacteria</taxon>
        <taxon>Bacillati</taxon>
        <taxon>Bacillota</taxon>
        <taxon>Bacillota incertae sedis</taxon>
        <taxon>Caldicellulosiruptorales</taxon>
        <taxon>Caldicellulosiruptoraceae</taxon>
        <taxon>Caldicellulosiruptor</taxon>
    </lineage>
</organism>
<dbReference type="Gene3D" id="1.10.10.2830">
    <property type="match status" value="1"/>
</dbReference>
<feature type="domain" description="HTH cro/C1-type" evidence="5">
    <location>
        <begin position="139"/>
        <end position="166"/>
    </location>
</feature>
<evidence type="ECO:0000256" key="1">
    <source>
        <dbReference type="ARBA" id="ARBA00006295"/>
    </source>
</evidence>
<evidence type="ECO:0000313" key="6">
    <source>
        <dbReference type="EMBL" id="SMR91155.1"/>
    </source>
</evidence>
<proteinExistence type="inferred from homology"/>
<dbReference type="InterPro" id="IPR050336">
    <property type="entry name" value="Chromosome_partition/occlusion"/>
</dbReference>
<keyword evidence="4" id="KW-0175">Coiled coil</keyword>
<protein>
    <submittedName>
        <fullName evidence="6">Chromosome partitioning protein, ParB family</fullName>
    </submittedName>
</protein>
<evidence type="ECO:0000256" key="4">
    <source>
        <dbReference type="SAM" id="Coils"/>
    </source>
</evidence>
<dbReference type="RefSeq" id="WP_015909042.1">
    <property type="nucleotide sequence ID" value="NZ_FUZJ01000001.1"/>
</dbReference>
<dbReference type="CDD" id="cd00093">
    <property type="entry name" value="HTH_XRE"/>
    <property type="match status" value="1"/>
</dbReference>
<sequence>MKKRLGRGLDALFGEDFVSSEMESEVVEDKNENSEKIEEIDIDLIDLSENQPRKVFNDEEIEELANSIKSVGLIQPLVVQKKADRYVLIAGERRLRACKFAGFKKVKCIVKEYENPLEIALIENIQRKDLNPYEKALAFKKLMDEFGYTQEELGKRLGISRSKIANTLRILNLGNDIINLIIEGKISEGHAKVLLSVEDERQRNELAQLVAEKNLSVRELENLIKSSNEKNKIEVESEIIREIEENLMKLFGLKVKIQKKKNRGKIEIEFSSDEELEKIISILMP</sequence>
<accession>A0ABY1S574</accession>
<dbReference type="Gene3D" id="3.90.1530.30">
    <property type="match status" value="1"/>
</dbReference>
<evidence type="ECO:0000256" key="3">
    <source>
        <dbReference type="ARBA" id="ARBA00023125"/>
    </source>
</evidence>
<dbReference type="PROSITE" id="PS50943">
    <property type="entry name" value="HTH_CROC1"/>
    <property type="match status" value="1"/>
</dbReference>
<dbReference type="SUPFAM" id="SSF110849">
    <property type="entry name" value="ParB/Sulfiredoxin"/>
    <property type="match status" value="1"/>
</dbReference>
<keyword evidence="2" id="KW-0159">Chromosome partition</keyword>
<dbReference type="GeneID" id="31774105"/>
<dbReference type="InterPro" id="IPR001387">
    <property type="entry name" value="Cro/C1-type_HTH"/>
</dbReference>
<dbReference type="InterPro" id="IPR057240">
    <property type="entry name" value="ParB_dimer_C"/>
</dbReference>
<dbReference type="Pfam" id="PF23552">
    <property type="entry name" value="ParB_C"/>
    <property type="match status" value="1"/>
</dbReference>
<dbReference type="PANTHER" id="PTHR33375:SF1">
    <property type="entry name" value="CHROMOSOME-PARTITIONING PROTEIN PARB-RELATED"/>
    <property type="match status" value="1"/>
</dbReference>
<keyword evidence="3" id="KW-0238">DNA-binding</keyword>
<reference evidence="6 7" key="1">
    <citation type="submission" date="2017-05" db="EMBL/GenBank/DDBJ databases">
        <authorList>
            <person name="Varghese N."/>
            <person name="Submissions S."/>
        </authorList>
    </citation>
    <scope>NUCLEOTIDE SEQUENCE [LARGE SCALE GENOMIC DNA]</scope>
    <source>
        <strain evidence="6 7">MACB1020</strain>
    </source>
</reference>
<gene>
    <name evidence="6" type="ORF">SAMN05216240_0282</name>
</gene>
<name>A0ABY1S574_CALBS</name>
<evidence type="ECO:0000259" key="5">
    <source>
        <dbReference type="PROSITE" id="PS50943"/>
    </source>
</evidence>
<dbReference type="InterPro" id="IPR041468">
    <property type="entry name" value="HTH_ParB/Spo0J"/>
</dbReference>
<dbReference type="PANTHER" id="PTHR33375">
    <property type="entry name" value="CHROMOSOME-PARTITIONING PROTEIN PARB-RELATED"/>
    <property type="match status" value="1"/>
</dbReference>
<evidence type="ECO:0000256" key="2">
    <source>
        <dbReference type="ARBA" id="ARBA00022829"/>
    </source>
</evidence>
<dbReference type="CDD" id="cd16393">
    <property type="entry name" value="SPO0J_N"/>
    <property type="match status" value="1"/>
</dbReference>
<dbReference type="SUPFAM" id="SSF109709">
    <property type="entry name" value="KorB DNA-binding domain-like"/>
    <property type="match status" value="1"/>
</dbReference>
<keyword evidence="7" id="KW-1185">Reference proteome</keyword>
<dbReference type="NCBIfam" id="TIGR00180">
    <property type="entry name" value="parB_part"/>
    <property type="match status" value="1"/>
</dbReference>
<dbReference type="InterPro" id="IPR036086">
    <property type="entry name" value="ParB/Sulfiredoxin_sf"/>
</dbReference>
<dbReference type="InterPro" id="IPR003115">
    <property type="entry name" value="ParB_N"/>
</dbReference>